<proteinExistence type="predicted"/>
<keyword evidence="5 7" id="KW-0472">Membrane</keyword>
<dbReference type="Proteomes" id="UP000324678">
    <property type="component" value="Chromosome"/>
</dbReference>
<dbReference type="AlphaFoldDB" id="A0A5C1YD65"/>
<evidence type="ECO:0000256" key="5">
    <source>
        <dbReference type="ARBA" id="ARBA00023136"/>
    </source>
</evidence>
<feature type="region of interest" description="Disordered" evidence="6">
    <location>
        <begin position="333"/>
        <end position="375"/>
    </location>
</feature>
<evidence type="ECO:0000256" key="4">
    <source>
        <dbReference type="ARBA" id="ARBA00022989"/>
    </source>
</evidence>
<evidence type="ECO:0000313" key="8">
    <source>
        <dbReference type="EMBL" id="QEO13986.1"/>
    </source>
</evidence>
<evidence type="ECO:0000256" key="2">
    <source>
        <dbReference type="ARBA" id="ARBA00022475"/>
    </source>
</evidence>
<dbReference type="GO" id="GO:0005886">
    <property type="term" value="C:plasma membrane"/>
    <property type="evidence" value="ECO:0007669"/>
    <property type="project" value="UniProtKB-SubCell"/>
</dbReference>
<dbReference type="Pfam" id="PF02653">
    <property type="entry name" value="BPD_transp_2"/>
    <property type="match status" value="1"/>
</dbReference>
<feature type="transmembrane region" description="Helical" evidence="7">
    <location>
        <begin position="57"/>
        <end position="80"/>
    </location>
</feature>
<keyword evidence="4 7" id="KW-1133">Transmembrane helix</keyword>
<keyword evidence="9" id="KW-1185">Reference proteome</keyword>
<organism evidence="8 9">
    <name type="scientific">Agromyces intestinalis</name>
    <dbReference type="NCBI Taxonomy" id="2592652"/>
    <lineage>
        <taxon>Bacteria</taxon>
        <taxon>Bacillati</taxon>
        <taxon>Actinomycetota</taxon>
        <taxon>Actinomycetes</taxon>
        <taxon>Micrococcales</taxon>
        <taxon>Microbacteriaceae</taxon>
        <taxon>Agromyces</taxon>
    </lineage>
</organism>
<feature type="transmembrane region" description="Helical" evidence="7">
    <location>
        <begin position="170"/>
        <end position="195"/>
    </location>
</feature>
<evidence type="ECO:0000256" key="3">
    <source>
        <dbReference type="ARBA" id="ARBA00022692"/>
    </source>
</evidence>
<dbReference type="PANTHER" id="PTHR32196:SF63">
    <property type="entry name" value="INNER MEMBRANE ABC TRANSPORTER PERMEASE PROTEIN YJFF"/>
    <property type="match status" value="1"/>
</dbReference>
<name>A0A5C1YD65_9MICO</name>
<dbReference type="EMBL" id="CP043505">
    <property type="protein sequence ID" value="QEO13986.1"/>
    <property type="molecule type" value="Genomic_DNA"/>
</dbReference>
<feature type="transmembrane region" description="Helical" evidence="7">
    <location>
        <begin position="106"/>
        <end position="126"/>
    </location>
</feature>
<evidence type="ECO:0000313" key="9">
    <source>
        <dbReference type="Proteomes" id="UP000324678"/>
    </source>
</evidence>
<reference evidence="8 9" key="1">
    <citation type="submission" date="2019-09" db="EMBL/GenBank/DDBJ databases">
        <title>Genome sequencing of strain KACC 19306.</title>
        <authorList>
            <person name="Heo J."/>
            <person name="Kim S.-J."/>
            <person name="Kim J.-S."/>
            <person name="Hong S.-B."/>
            <person name="Kwon S.-W."/>
        </authorList>
    </citation>
    <scope>NUCLEOTIDE SEQUENCE [LARGE SCALE GENOMIC DNA]</scope>
    <source>
        <strain evidence="8 9">KACC 19306</strain>
    </source>
</reference>
<dbReference type="KEGG" id="ail:FLP10_05775"/>
<evidence type="ECO:0000256" key="7">
    <source>
        <dbReference type="SAM" id="Phobius"/>
    </source>
</evidence>
<keyword evidence="3 7" id="KW-0812">Transmembrane</keyword>
<feature type="transmembrane region" description="Helical" evidence="7">
    <location>
        <begin position="256"/>
        <end position="274"/>
    </location>
</feature>
<sequence>MSAAPVASAPSPRPRRRRRLDASLIVGIALVAVIVIGAILVATVGRNFFSPGNIRDILTGMSVLGFVAIGQTFVILGASLDLSVPYVVSLSSLIAADLMRGNPANIPVAVLAALGVAALIGLANGLIVTKLHVNGFIATLGVGLIIEGYLDTNYKGTSGNVPWDFQLIGATGLGPVPVSTLIMLGVALLGALFLARTRTGHHLYAVGGNEQVARFSGIRTARPLIIAHMLCSMTAALAGLLLASRLGVGSPTVGTQGGYDLLSIAAVVLGGTLLMGGRGSIWGTIGGVAIFAVVDNVMSVMQVNPFLKDVVRGIVIVAAVAIYTSRQLDRRRPRFGSGGPAADGAGGSGARGADASGTTPGAGPGASGEGLEVRA</sequence>
<dbReference type="GO" id="GO:0022857">
    <property type="term" value="F:transmembrane transporter activity"/>
    <property type="evidence" value="ECO:0007669"/>
    <property type="project" value="InterPro"/>
</dbReference>
<protein>
    <submittedName>
        <fullName evidence="8">ABC transporter permease</fullName>
    </submittedName>
</protein>
<dbReference type="CDD" id="cd06579">
    <property type="entry name" value="TM_PBP1_transp_AraH_like"/>
    <property type="match status" value="1"/>
</dbReference>
<comment type="subcellular location">
    <subcellularLocation>
        <location evidence="1">Cell membrane</location>
        <topology evidence="1">Multi-pass membrane protein</topology>
    </subcellularLocation>
</comment>
<feature type="transmembrane region" description="Helical" evidence="7">
    <location>
        <begin position="224"/>
        <end position="244"/>
    </location>
</feature>
<feature type="compositionally biased region" description="Gly residues" evidence="6">
    <location>
        <begin position="336"/>
        <end position="350"/>
    </location>
</feature>
<dbReference type="RefSeq" id="WP_149160008.1">
    <property type="nucleotide sequence ID" value="NZ_CP043505.1"/>
</dbReference>
<gene>
    <name evidence="8" type="ORF">FLP10_05775</name>
</gene>
<keyword evidence="2" id="KW-1003">Cell membrane</keyword>
<dbReference type="InterPro" id="IPR001851">
    <property type="entry name" value="ABC_transp_permease"/>
</dbReference>
<evidence type="ECO:0000256" key="1">
    <source>
        <dbReference type="ARBA" id="ARBA00004651"/>
    </source>
</evidence>
<dbReference type="PANTHER" id="PTHR32196">
    <property type="entry name" value="ABC TRANSPORTER PERMEASE PROTEIN YPHD-RELATED-RELATED"/>
    <property type="match status" value="1"/>
</dbReference>
<feature type="transmembrane region" description="Helical" evidence="7">
    <location>
        <begin position="133"/>
        <end position="150"/>
    </location>
</feature>
<dbReference type="OrthoDB" id="9808136at2"/>
<accession>A0A5C1YD65</accession>
<evidence type="ECO:0000256" key="6">
    <source>
        <dbReference type="SAM" id="MobiDB-lite"/>
    </source>
</evidence>
<feature type="transmembrane region" description="Helical" evidence="7">
    <location>
        <begin position="22"/>
        <end position="45"/>
    </location>
</feature>